<feature type="region of interest" description="Disordered" evidence="1">
    <location>
        <begin position="213"/>
        <end position="237"/>
    </location>
</feature>
<name>A0AAD0PW30_PSEAV</name>
<proteinExistence type="predicted"/>
<evidence type="ECO:0000313" key="3">
    <source>
        <dbReference type="Proteomes" id="UP000006426"/>
    </source>
</evidence>
<evidence type="ECO:0000256" key="1">
    <source>
        <dbReference type="SAM" id="MobiDB-lite"/>
    </source>
</evidence>
<evidence type="ECO:0000313" key="2">
    <source>
        <dbReference type="EMBL" id="AXH59834.1"/>
    </source>
</evidence>
<keyword evidence="2" id="KW-0614">Plasmid</keyword>
<reference evidence="2 3" key="1">
    <citation type="journal article" date="2011" name="PLoS Pathog.">
        <title>Dynamic evolution of pathogenicity revealed by sequencing and comparative genomics of 19 Pseudomonas syringae isolates.</title>
        <authorList>
            <person name="Baltrus D.A."/>
            <person name="Nishimura M.T."/>
            <person name="Romanchuk A."/>
            <person name="Chang J.H."/>
            <person name="Mukhtar M.S."/>
            <person name="Cherkis K."/>
            <person name="Roach J."/>
            <person name="Grant S.R."/>
            <person name="Jones C.D."/>
            <person name="Dangl J.L."/>
        </authorList>
    </citation>
    <scope>NUCLEOTIDE SEQUENCE [LARGE SCALE GENOMIC DNA]</scope>
    <source>
        <strain evidence="2 3">M301315</strain>
    </source>
</reference>
<dbReference type="Proteomes" id="UP000006426">
    <property type="component" value="Plasmid pmppla107"/>
</dbReference>
<geneLocation type="plasmid" evidence="3">
    <name>pmppla107</name>
</geneLocation>
<sequence>MHQINLYTVKFENDSQKFSNLEVLQIPLDDCLEATLEIAYGFQKSRFGVTTKDVAPVALSITMDDHPVIMADIKVEKGGFHLEWRKPLNEQQLVGVRAWRADLVKSAESELDPVENVHIKTQIELIDVIIANGSGYSVPYRESMAIIKSVKSFAESGDLGRIVIIGEIGFWGPQRISGLTDPNAPRSNVQRISCVSQVRDALVFSVESLYPPERKKNENPAENGSSKAVPESSHSDISGEAPFEATIFFAGIDPRTGLVLNREDVQIASSKSLRKVIESCQSANPTFMKGVYKGQAPILIQIESDGKLVALADVKREPVKEGYFVKWREPLTESTLAELKSKAGQLSWGSMSSMLQEKSVSFDIQHEAVSILLKGTEFSIPHEKFMEISKEVSAELAEKGDSISPGW</sequence>
<gene>
    <name evidence="2" type="ORF">PLA107_031925</name>
</gene>
<accession>A0AAD0PW30</accession>
<organism evidence="2 3">
    <name type="scientific">Pseudomonas amygdali pv. lachrymans str. M301315</name>
    <dbReference type="NCBI Taxonomy" id="629260"/>
    <lineage>
        <taxon>Bacteria</taxon>
        <taxon>Pseudomonadati</taxon>
        <taxon>Pseudomonadota</taxon>
        <taxon>Gammaproteobacteria</taxon>
        <taxon>Pseudomonadales</taxon>
        <taxon>Pseudomonadaceae</taxon>
        <taxon>Pseudomonas</taxon>
        <taxon>Pseudomonas amygdali</taxon>
    </lineage>
</organism>
<dbReference type="AlphaFoldDB" id="A0AAD0PW30"/>
<dbReference type="EMBL" id="CP031226">
    <property type="protein sequence ID" value="AXH59834.1"/>
    <property type="molecule type" value="Genomic_DNA"/>
</dbReference>
<protein>
    <submittedName>
        <fullName evidence="2">Uncharacterized protein</fullName>
    </submittedName>
</protein>